<feature type="transmembrane region" description="Helical" evidence="13">
    <location>
        <begin position="157"/>
        <end position="179"/>
    </location>
</feature>
<evidence type="ECO:0000256" key="13">
    <source>
        <dbReference type="RuleBase" id="RU361114"/>
    </source>
</evidence>
<comment type="subcellular location">
    <subcellularLocation>
        <location evidence="1">Cell membrane</location>
        <topology evidence="1">Multi-pass membrane protein</topology>
    </subcellularLocation>
</comment>
<keyword evidence="3 13" id="KW-0813">Transport</keyword>
<evidence type="ECO:0000313" key="16">
    <source>
        <dbReference type="WBParaSite" id="Hba_18937"/>
    </source>
</evidence>
<dbReference type="GO" id="GO:0072320">
    <property type="term" value="F:volume-sensitive chloride channel activity"/>
    <property type="evidence" value="ECO:0007669"/>
    <property type="project" value="TreeGrafter"/>
</dbReference>
<evidence type="ECO:0000256" key="1">
    <source>
        <dbReference type="ARBA" id="ARBA00004651"/>
    </source>
</evidence>
<keyword evidence="6 13" id="KW-1133">Transmembrane helix</keyword>
<evidence type="ECO:0000256" key="14">
    <source>
        <dbReference type="SAM" id="SignalP"/>
    </source>
</evidence>
<keyword evidence="8 13" id="KW-0472">Membrane</keyword>
<evidence type="ECO:0000256" key="8">
    <source>
        <dbReference type="ARBA" id="ARBA00023136"/>
    </source>
</evidence>
<comment type="function">
    <text evidence="13">Probable chloride channel.</text>
</comment>
<evidence type="ECO:0000256" key="7">
    <source>
        <dbReference type="ARBA" id="ARBA00023065"/>
    </source>
</evidence>
<keyword evidence="7 13" id="KW-0406">Ion transport</keyword>
<feature type="signal peptide" evidence="14">
    <location>
        <begin position="1"/>
        <end position="17"/>
    </location>
</feature>
<dbReference type="GO" id="GO:0005229">
    <property type="term" value="F:intracellularly calcium-gated chloride channel activity"/>
    <property type="evidence" value="ECO:0007669"/>
    <property type="project" value="TreeGrafter"/>
</dbReference>
<evidence type="ECO:0000256" key="3">
    <source>
        <dbReference type="ARBA" id="ARBA00022448"/>
    </source>
</evidence>
<dbReference type="WBParaSite" id="Hba_18937">
    <property type="protein sequence ID" value="Hba_18937"/>
    <property type="gene ID" value="Hba_18937"/>
</dbReference>
<protein>
    <recommendedName>
        <fullName evidence="13">Protein tweety homolog</fullName>
    </recommendedName>
</protein>
<feature type="chain" id="PRO_5009311310" description="Protein tweety homolog" evidence="14">
    <location>
        <begin position="18"/>
        <end position="391"/>
    </location>
</feature>
<dbReference type="AlphaFoldDB" id="A0A1I7XMC3"/>
<feature type="transmembrane region" description="Helical" evidence="13">
    <location>
        <begin position="186"/>
        <end position="210"/>
    </location>
</feature>
<dbReference type="Proteomes" id="UP000095283">
    <property type="component" value="Unplaced"/>
</dbReference>
<evidence type="ECO:0000256" key="11">
    <source>
        <dbReference type="ARBA" id="ARBA00023214"/>
    </source>
</evidence>
<evidence type="ECO:0000256" key="9">
    <source>
        <dbReference type="ARBA" id="ARBA00023173"/>
    </source>
</evidence>
<keyword evidence="10" id="KW-0325">Glycoprotein</keyword>
<comment type="similarity">
    <text evidence="2 13">Belongs to the tweety family.</text>
</comment>
<evidence type="ECO:0000256" key="10">
    <source>
        <dbReference type="ARBA" id="ARBA00023180"/>
    </source>
</evidence>
<dbReference type="GO" id="GO:0034707">
    <property type="term" value="C:chloride channel complex"/>
    <property type="evidence" value="ECO:0007669"/>
    <property type="project" value="UniProtKB-UniRule"/>
</dbReference>
<dbReference type="Pfam" id="PF04906">
    <property type="entry name" value="Tweety"/>
    <property type="match status" value="1"/>
</dbReference>
<feature type="transmembrane region" description="Helical" evidence="13">
    <location>
        <begin position="334"/>
        <end position="359"/>
    </location>
</feature>
<accession>A0A1I7XMC3</accession>
<keyword evidence="4" id="KW-1003">Cell membrane</keyword>
<organism evidence="15 16">
    <name type="scientific">Heterorhabditis bacteriophora</name>
    <name type="common">Entomopathogenic nematode worm</name>
    <dbReference type="NCBI Taxonomy" id="37862"/>
    <lineage>
        <taxon>Eukaryota</taxon>
        <taxon>Metazoa</taxon>
        <taxon>Ecdysozoa</taxon>
        <taxon>Nematoda</taxon>
        <taxon>Chromadorea</taxon>
        <taxon>Rhabditida</taxon>
        <taxon>Rhabditina</taxon>
        <taxon>Rhabditomorpha</taxon>
        <taxon>Strongyloidea</taxon>
        <taxon>Heterorhabditidae</taxon>
        <taxon>Heterorhabditis</taxon>
    </lineage>
</organism>
<keyword evidence="9 13" id="KW-0869">Chloride channel</keyword>
<dbReference type="PANTHER" id="PTHR12424:SF8">
    <property type="entry name" value="PROTEIN TWEETY"/>
    <property type="match status" value="1"/>
</dbReference>
<evidence type="ECO:0000256" key="5">
    <source>
        <dbReference type="ARBA" id="ARBA00022692"/>
    </source>
</evidence>
<evidence type="ECO:0000256" key="12">
    <source>
        <dbReference type="ARBA" id="ARBA00023303"/>
    </source>
</evidence>
<keyword evidence="14" id="KW-0732">Signal</keyword>
<name>A0A1I7XMC3_HETBA</name>
<evidence type="ECO:0000313" key="15">
    <source>
        <dbReference type="Proteomes" id="UP000095283"/>
    </source>
</evidence>
<evidence type="ECO:0000256" key="4">
    <source>
        <dbReference type="ARBA" id="ARBA00022475"/>
    </source>
</evidence>
<keyword evidence="15" id="KW-1185">Reference proteome</keyword>
<proteinExistence type="inferred from homology"/>
<dbReference type="PANTHER" id="PTHR12424">
    <property type="entry name" value="TWEETY-RELATED"/>
    <property type="match status" value="1"/>
</dbReference>
<reference evidence="16" key="1">
    <citation type="submission" date="2016-11" db="UniProtKB">
        <authorList>
            <consortium name="WormBaseParasite"/>
        </authorList>
    </citation>
    <scope>IDENTIFICATION</scope>
</reference>
<dbReference type="InterPro" id="IPR006990">
    <property type="entry name" value="Tweety"/>
</dbReference>
<evidence type="ECO:0000256" key="6">
    <source>
        <dbReference type="ARBA" id="ARBA00022989"/>
    </source>
</evidence>
<evidence type="ECO:0000256" key="2">
    <source>
        <dbReference type="ARBA" id="ARBA00009849"/>
    </source>
</evidence>
<dbReference type="GO" id="GO:0005886">
    <property type="term" value="C:plasma membrane"/>
    <property type="evidence" value="ECO:0007669"/>
    <property type="project" value="UniProtKB-SubCell"/>
</dbReference>
<sequence length="391" mass="42696">MGLKKTLFSFFLGFCLFGNEHINRGITSSVTGLADVNHGFRLAIAQTNTLNDTCQNATLHIKQLEEIVHKKSKVAGINHTLVEQVDILLTSLSDSVDSVTGGLNGLQKILSAISFLENARFYGERIELERDHLEFRQPSIDVSHITHRQCCVFGAGWMLLVTLLSIMMCVLFAGVIAFCRQSKKGAIVFSGLGIVIFIVVWTLFCLVLPATVALADMCSSGSNFIRSHLSPPMISALEFYRTCDVRPTHDNVPPIMGASNISETLTAIQNTKTKLDSLLDTTFNHSVIISNTSALIADDSTRSLKGIGALESTLACYAYGEDVRAMHYGLCNQAVVGASVLTCFLLCLGVFLFTLLIIVSRSWNLFSRLTSLLDMHSSLCPLMTCSLAPED</sequence>
<comment type="caution">
    <text evidence="13">Lacks conserved residue(s) required for the propagation of feature annotation.</text>
</comment>
<keyword evidence="5 13" id="KW-0812">Transmembrane</keyword>
<keyword evidence="11 13" id="KW-0868">Chloride</keyword>
<keyword evidence="12 13" id="KW-0407">Ion channel</keyword>